<dbReference type="InterPro" id="IPR014721">
    <property type="entry name" value="Ribsml_uS5_D2-typ_fold_subgr"/>
</dbReference>
<feature type="domain" description="PDZ" evidence="2">
    <location>
        <begin position="146"/>
        <end position="228"/>
    </location>
</feature>
<evidence type="ECO:0000259" key="3">
    <source>
        <dbReference type="PROSITE" id="PS51786"/>
    </source>
</evidence>
<name>A0ABV6RFH1_9MICO</name>
<dbReference type="InterPro" id="IPR036034">
    <property type="entry name" value="PDZ_sf"/>
</dbReference>
<feature type="active site" evidence="1">
    <location>
        <position position="271"/>
    </location>
</feature>
<dbReference type="EMBL" id="JBHLSV010000029">
    <property type="protein sequence ID" value="MFC0675739.1"/>
    <property type="molecule type" value="Genomic_DNA"/>
</dbReference>
<evidence type="ECO:0000259" key="2">
    <source>
        <dbReference type="PROSITE" id="PS50106"/>
    </source>
</evidence>
<dbReference type="PANTHER" id="PTHR10046">
    <property type="entry name" value="ATP DEPENDENT LON PROTEASE FAMILY MEMBER"/>
    <property type="match status" value="1"/>
</dbReference>
<comment type="caution">
    <text evidence="4">The sequence shown here is derived from an EMBL/GenBank/DDBJ whole genome shotgun (WGS) entry which is preliminary data.</text>
</comment>
<keyword evidence="5" id="KW-1185">Reference proteome</keyword>
<dbReference type="Pfam" id="PF13180">
    <property type="entry name" value="PDZ_2"/>
    <property type="match status" value="1"/>
</dbReference>
<dbReference type="EC" id="3.4.21.53" evidence="1"/>
<dbReference type="SUPFAM" id="SSF54211">
    <property type="entry name" value="Ribosomal protein S5 domain 2-like"/>
    <property type="match status" value="1"/>
</dbReference>
<dbReference type="PROSITE" id="PS51786">
    <property type="entry name" value="LON_PROTEOLYTIC"/>
    <property type="match status" value="1"/>
</dbReference>
<keyword evidence="1" id="KW-0378">Hydrolase</keyword>
<organism evidence="4 5">
    <name type="scientific">Brachybacterium hainanense</name>
    <dbReference type="NCBI Taxonomy" id="1541174"/>
    <lineage>
        <taxon>Bacteria</taxon>
        <taxon>Bacillati</taxon>
        <taxon>Actinomycetota</taxon>
        <taxon>Actinomycetes</taxon>
        <taxon>Micrococcales</taxon>
        <taxon>Dermabacteraceae</taxon>
        <taxon>Brachybacterium</taxon>
    </lineage>
</organism>
<dbReference type="SUPFAM" id="SSF50156">
    <property type="entry name" value="PDZ domain-like"/>
    <property type="match status" value="1"/>
</dbReference>
<dbReference type="Gene3D" id="2.30.42.10">
    <property type="match status" value="1"/>
</dbReference>
<dbReference type="PROSITE" id="PS50106">
    <property type="entry name" value="PDZ"/>
    <property type="match status" value="1"/>
</dbReference>
<dbReference type="InterPro" id="IPR001478">
    <property type="entry name" value="PDZ"/>
</dbReference>
<feature type="active site" evidence="1">
    <location>
        <position position="316"/>
    </location>
</feature>
<dbReference type="InterPro" id="IPR020568">
    <property type="entry name" value="Ribosomal_Su5_D2-typ_SF"/>
</dbReference>
<feature type="domain" description="Lon proteolytic" evidence="3">
    <location>
        <begin position="264"/>
        <end position="364"/>
    </location>
</feature>
<comment type="catalytic activity">
    <reaction evidence="1">
        <text>Hydrolysis of proteins in presence of ATP.</text>
        <dbReference type="EC" id="3.4.21.53"/>
    </reaction>
</comment>
<dbReference type="Proteomes" id="UP001589793">
    <property type="component" value="Unassembled WGS sequence"/>
</dbReference>
<evidence type="ECO:0000313" key="5">
    <source>
        <dbReference type="Proteomes" id="UP001589793"/>
    </source>
</evidence>
<dbReference type="RefSeq" id="WP_376982773.1">
    <property type="nucleotide sequence ID" value="NZ_JBHLSV010000029.1"/>
</dbReference>
<keyword evidence="1" id="KW-0645">Protease</keyword>
<keyword evidence="1" id="KW-0720">Serine protease</keyword>
<dbReference type="Pfam" id="PF05362">
    <property type="entry name" value="Lon_C"/>
    <property type="match status" value="1"/>
</dbReference>
<dbReference type="Gene3D" id="3.30.230.10">
    <property type="match status" value="1"/>
</dbReference>
<dbReference type="InterPro" id="IPR027065">
    <property type="entry name" value="Lon_Prtase"/>
</dbReference>
<protein>
    <recommendedName>
        <fullName evidence="1">endopeptidase La</fullName>
        <ecNumber evidence="1">3.4.21.53</ecNumber>
    </recommendedName>
</protein>
<gene>
    <name evidence="4" type="ORF">ACFFF6_17455</name>
</gene>
<evidence type="ECO:0000256" key="1">
    <source>
        <dbReference type="PROSITE-ProRule" id="PRU01122"/>
    </source>
</evidence>
<sequence length="379" mass="39083">MPDAPAPVPDAPPRPRGRLAAACEEVLRRAQFAHPRTALASGAALVALMVGGSLIPVPYVIEQPGPAIDVLGRYDDADIITATGHETFPSQGRLMMTTVSVDGGPGFTVTPAQVMMAWFDRTRAVYPREVLFPEGSTREDVALENSVQMSTSQQGAVAVALDELGIDYERTVVVAGLQADAPASGVLESGDEILAIAGRSAPDIAGYQELTAAAPPGEPLAVTVRRDGQERELSVPTAVVDGATRMGIVLADGYEFPFDVHLAVGDIGGPSAGLMFSLGIYDELTEGALPGGKDIAGTGTIAADGSVGAIGGIRQKMVGAREAGADFFLAPGANCEEVTGYEPGGLQVVRVDTFDQALHATRTIADTGSVDGLPTCEDS</sequence>
<evidence type="ECO:0000313" key="4">
    <source>
        <dbReference type="EMBL" id="MFC0675739.1"/>
    </source>
</evidence>
<dbReference type="InterPro" id="IPR008269">
    <property type="entry name" value="Lon_proteolytic"/>
</dbReference>
<comment type="similarity">
    <text evidence="1">Belongs to the peptidase S16 family.</text>
</comment>
<proteinExistence type="inferred from homology"/>
<reference evidence="4 5" key="1">
    <citation type="submission" date="2024-09" db="EMBL/GenBank/DDBJ databases">
        <authorList>
            <person name="Sun Q."/>
            <person name="Mori K."/>
        </authorList>
    </citation>
    <scope>NUCLEOTIDE SEQUENCE [LARGE SCALE GENOMIC DNA]</scope>
    <source>
        <strain evidence="4 5">CICC 10874</strain>
    </source>
</reference>
<accession>A0ABV6RFH1</accession>